<evidence type="ECO:0000256" key="3">
    <source>
        <dbReference type="ARBA" id="ARBA00023125"/>
    </source>
</evidence>
<dbReference type="Pfam" id="PF07716">
    <property type="entry name" value="bZIP_2"/>
    <property type="match status" value="1"/>
</dbReference>
<evidence type="ECO:0000256" key="4">
    <source>
        <dbReference type="ARBA" id="ARBA00023163"/>
    </source>
</evidence>
<dbReference type="GO" id="GO:0000978">
    <property type="term" value="F:RNA polymerase II cis-regulatory region sequence-specific DNA binding"/>
    <property type="evidence" value="ECO:0007669"/>
    <property type="project" value="TreeGrafter"/>
</dbReference>
<keyword evidence="10" id="KW-1185">Reference proteome</keyword>
<evidence type="ECO:0000256" key="5">
    <source>
        <dbReference type="ARBA" id="ARBA00023242"/>
    </source>
</evidence>
<comment type="subcellular location">
    <subcellularLocation>
        <location evidence="1">Nucleus</location>
    </subcellularLocation>
</comment>
<dbReference type="CDD" id="cd14695">
    <property type="entry name" value="bZIP_HLF"/>
    <property type="match status" value="1"/>
</dbReference>
<sequence>MSSHSHARTLCTGNAISGAFSALHLLRSYSLFAPNSADLCRYEAYPSRDYSFVEPDILSSSVPTDSSSSPLTSPPLSATFSLPGTLLQPPFLTAMPPLMQSLSVPQTLSTSSTGAMSRNFVTTNGIAALHRRPRSEKKPIPDDQKDEKYYERRKRNNQAAKKSRDARKIREDHSREMLNGVCLLEQLLGRQRRKGFLHRIVTAKMGEKWVHYDNPKRKKSIALRATMLEHENAILKAQIVTLREEAQSLRHMLIKQHTPAIQSIERSLSSMTPVTLSPPHTASLDC</sequence>
<keyword evidence="4" id="KW-0804">Transcription</keyword>
<evidence type="ECO:0000313" key="9">
    <source>
        <dbReference type="EMBL" id="KAG5313461.1"/>
    </source>
</evidence>
<feature type="domain" description="BZIP" evidence="8">
    <location>
        <begin position="145"/>
        <end position="173"/>
    </location>
</feature>
<feature type="non-terminal residue" evidence="9">
    <location>
        <position position="1"/>
    </location>
</feature>
<accession>A0A836JIX1</accession>
<dbReference type="AlphaFoldDB" id="A0A836JIX1"/>
<feature type="coiled-coil region" evidence="6">
    <location>
        <begin position="225"/>
        <end position="252"/>
    </location>
</feature>
<dbReference type="Gene3D" id="1.20.5.170">
    <property type="match status" value="1"/>
</dbReference>
<evidence type="ECO:0000313" key="10">
    <source>
        <dbReference type="Proteomes" id="UP000667349"/>
    </source>
</evidence>
<evidence type="ECO:0000256" key="7">
    <source>
        <dbReference type="SAM" id="MobiDB-lite"/>
    </source>
</evidence>
<name>A0A836JIX1_9HYME</name>
<keyword evidence="6" id="KW-0175">Coiled coil</keyword>
<dbReference type="PANTHER" id="PTHR11988:SF55">
    <property type="entry name" value="BZIP DOMAIN-CONTAINING PROTEIN"/>
    <property type="match status" value="1"/>
</dbReference>
<dbReference type="PANTHER" id="PTHR11988">
    <property type="entry name" value="THYROTROPH EMBRYONIC FACTOR RELATED"/>
    <property type="match status" value="1"/>
</dbReference>
<feature type="compositionally biased region" description="Basic and acidic residues" evidence="7">
    <location>
        <begin position="136"/>
        <end position="150"/>
    </location>
</feature>
<dbReference type="GO" id="GO:0000981">
    <property type="term" value="F:DNA-binding transcription factor activity, RNA polymerase II-specific"/>
    <property type="evidence" value="ECO:0007669"/>
    <property type="project" value="TreeGrafter"/>
</dbReference>
<gene>
    <name evidence="9" type="primary">Dbp</name>
    <name evidence="9" type="ORF">G6Z75_0001708</name>
</gene>
<evidence type="ECO:0000259" key="8">
    <source>
        <dbReference type="Pfam" id="PF07716"/>
    </source>
</evidence>
<dbReference type="InterPro" id="IPR046347">
    <property type="entry name" value="bZIP_sf"/>
</dbReference>
<organism evidence="9 10">
    <name type="scientific">Acromyrmex insinuator</name>
    <dbReference type="NCBI Taxonomy" id="230686"/>
    <lineage>
        <taxon>Eukaryota</taxon>
        <taxon>Metazoa</taxon>
        <taxon>Ecdysozoa</taxon>
        <taxon>Arthropoda</taxon>
        <taxon>Hexapoda</taxon>
        <taxon>Insecta</taxon>
        <taxon>Pterygota</taxon>
        <taxon>Neoptera</taxon>
        <taxon>Endopterygota</taxon>
        <taxon>Hymenoptera</taxon>
        <taxon>Apocrita</taxon>
        <taxon>Aculeata</taxon>
        <taxon>Formicoidea</taxon>
        <taxon>Formicidae</taxon>
        <taxon>Myrmicinae</taxon>
        <taxon>Acromyrmex</taxon>
    </lineage>
</organism>
<proteinExistence type="predicted"/>
<reference evidence="9" key="1">
    <citation type="submission" date="2020-02" db="EMBL/GenBank/DDBJ databases">
        <title>Relaxed selection underlies rapid genomic changes in the transitions from sociality to social parasitism in ants.</title>
        <authorList>
            <person name="Bi X."/>
        </authorList>
    </citation>
    <scope>NUCLEOTIDE SEQUENCE</scope>
    <source>
        <strain evidence="9">BGI-DK2013a</strain>
        <tissue evidence="9">Whole body</tissue>
    </source>
</reference>
<evidence type="ECO:0000256" key="1">
    <source>
        <dbReference type="ARBA" id="ARBA00004123"/>
    </source>
</evidence>
<comment type="caution">
    <text evidence="9">The sequence shown here is derived from an EMBL/GenBank/DDBJ whole genome shotgun (WGS) entry which is preliminary data.</text>
</comment>
<dbReference type="InterPro" id="IPR004827">
    <property type="entry name" value="bZIP"/>
</dbReference>
<dbReference type="InterPro" id="IPR040223">
    <property type="entry name" value="PAR_bZIP"/>
</dbReference>
<evidence type="ECO:0000256" key="6">
    <source>
        <dbReference type="SAM" id="Coils"/>
    </source>
</evidence>
<keyword evidence="2" id="KW-0805">Transcription regulation</keyword>
<keyword evidence="3" id="KW-0238">DNA-binding</keyword>
<keyword evidence="5" id="KW-0539">Nucleus</keyword>
<dbReference type="GO" id="GO:0005634">
    <property type="term" value="C:nucleus"/>
    <property type="evidence" value="ECO:0007669"/>
    <property type="project" value="UniProtKB-SubCell"/>
</dbReference>
<feature type="region of interest" description="Disordered" evidence="7">
    <location>
        <begin position="124"/>
        <end position="170"/>
    </location>
</feature>
<protein>
    <submittedName>
        <fullName evidence="9">DBP protein</fullName>
    </submittedName>
</protein>
<evidence type="ECO:0000256" key="2">
    <source>
        <dbReference type="ARBA" id="ARBA00023015"/>
    </source>
</evidence>
<dbReference type="EMBL" id="JAANHZ010000245">
    <property type="protein sequence ID" value="KAG5313461.1"/>
    <property type="molecule type" value="Genomic_DNA"/>
</dbReference>
<dbReference type="SUPFAM" id="SSF57959">
    <property type="entry name" value="Leucine zipper domain"/>
    <property type="match status" value="1"/>
</dbReference>
<feature type="non-terminal residue" evidence="9">
    <location>
        <position position="286"/>
    </location>
</feature>
<dbReference type="Proteomes" id="UP000667349">
    <property type="component" value="Unassembled WGS sequence"/>
</dbReference>